<name>A0A9N9KJ36_9GLOM</name>
<sequence length="51" mass="5651">YPLLSQLACKYLSIPATSVPSEQLFSDASNYISSRRTRLASSLVNSILFLK</sequence>
<organism evidence="2 3">
    <name type="scientific">Cetraspora pellucida</name>
    <dbReference type="NCBI Taxonomy" id="1433469"/>
    <lineage>
        <taxon>Eukaryota</taxon>
        <taxon>Fungi</taxon>
        <taxon>Fungi incertae sedis</taxon>
        <taxon>Mucoromycota</taxon>
        <taxon>Glomeromycotina</taxon>
        <taxon>Glomeromycetes</taxon>
        <taxon>Diversisporales</taxon>
        <taxon>Gigasporaceae</taxon>
        <taxon>Cetraspora</taxon>
    </lineage>
</organism>
<dbReference type="GO" id="GO:0046983">
    <property type="term" value="F:protein dimerization activity"/>
    <property type="evidence" value="ECO:0007669"/>
    <property type="project" value="InterPro"/>
</dbReference>
<dbReference type="InterPro" id="IPR008906">
    <property type="entry name" value="HATC_C_dom"/>
</dbReference>
<proteinExistence type="predicted"/>
<dbReference type="SUPFAM" id="SSF53098">
    <property type="entry name" value="Ribonuclease H-like"/>
    <property type="match status" value="1"/>
</dbReference>
<comment type="caution">
    <text evidence="2">The sequence shown here is derived from an EMBL/GenBank/DDBJ whole genome shotgun (WGS) entry which is preliminary data.</text>
</comment>
<dbReference type="OrthoDB" id="2409584at2759"/>
<dbReference type="EMBL" id="CAJVQA010076178">
    <property type="protein sequence ID" value="CAG8835493.1"/>
    <property type="molecule type" value="Genomic_DNA"/>
</dbReference>
<dbReference type="Pfam" id="PF05699">
    <property type="entry name" value="Dimer_Tnp_hAT"/>
    <property type="match status" value="1"/>
</dbReference>
<evidence type="ECO:0000259" key="1">
    <source>
        <dbReference type="Pfam" id="PF05699"/>
    </source>
</evidence>
<feature type="domain" description="HAT C-terminal dimerisation" evidence="1">
    <location>
        <begin position="1"/>
        <end position="51"/>
    </location>
</feature>
<evidence type="ECO:0000313" key="3">
    <source>
        <dbReference type="Proteomes" id="UP000789759"/>
    </source>
</evidence>
<dbReference type="PANTHER" id="PTHR47611">
    <property type="entry name" value="HAT DIMERISATION DOMAIN, C-TERMINAL"/>
    <property type="match status" value="1"/>
</dbReference>
<evidence type="ECO:0000313" key="2">
    <source>
        <dbReference type="EMBL" id="CAG8835493.1"/>
    </source>
</evidence>
<reference evidence="2" key="1">
    <citation type="submission" date="2021-06" db="EMBL/GenBank/DDBJ databases">
        <authorList>
            <person name="Kallberg Y."/>
            <person name="Tangrot J."/>
            <person name="Rosling A."/>
        </authorList>
    </citation>
    <scope>NUCLEOTIDE SEQUENCE</scope>
    <source>
        <strain evidence="2">FL966</strain>
    </source>
</reference>
<feature type="non-terminal residue" evidence="2">
    <location>
        <position position="51"/>
    </location>
</feature>
<dbReference type="InterPro" id="IPR012337">
    <property type="entry name" value="RNaseH-like_sf"/>
</dbReference>
<protein>
    <submittedName>
        <fullName evidence="2">19737_t:CDS:1</fullName>
    </submittedName>
</protein>
<dbReference type="Proteomes" id="UP000789759">
    <property type="component" value="Unassembled WGS sequence"/>
</dbReference>
<feature type="non-terminal residue" evidence="2">
    <location>
        <position position="1"/>
    </location>
</feature>
<dbReference type="PANTHER" id="PTHR47611:SF3">
    <property type="entry name" value="HAT C-TERMINAL DIMERISATION DOMAIN-CONTAINING PROTEIN"/>
    <property type="match status" value="1"/>
</dbReference>
<dbReference type="AlphaFoldDB" id="A0A9N9KJ36"/>
<accession>A0A9N9KJ36</accession>
<keyword evidence="3" id="KW-1185">Reference proteome</keyword>
<gene>
    <name evidence="2" type="ORF">CPELLU_LOCUS21244</name>
</gene>